<name>A0ABN6LFJ1_9BACT</name>
<gene>
    <name evidence="1" type="ORF">PEPS_27580</name>
</gene>
<protein>
    <submittedName>
        <fullName evidence="1">Uncharacterized protein</fullName>
    </submittedName>
</protein>
<evidence type="ECO:0000313" key="2">
    <source>
        <dbReference type="Proteomes" id="UP001354989"/>
    </source>
</evidence>
<reference evidence="1 2" key="1">
    <citation type="submission" date="2021-12" db="EMBL/GenBank/DDBJ databases">
        <title>Genome sequencing of bacteria with rrn-lacking chromosome and rrn-plasmid.</title>
        <authorList>
            <person name="Anda M."/>
            <person name="Iwasaki W."/>
        </authorList>
    </citation>
    <scope>NUCLEOTIDE SEQUENCE [LARGE SCALE GENOMIC DNA]</scope>
    <source>
        <strain evidence="1 2">NBRC 101262</strain>
        <plasmid evidence="1 2">pPP1</plasmid>
    </source>
</reference>
<proteinExistence type="predicted"/>
<keyword evidence="2" id="KW-1185">Reference proteome</keyword>
<geneLocation type="plasmid" evidence="1 2">
    <name>pPP1</name>
</geneLocation>
<dbReference type="Proteomes" id="UP001354989">
    <property type="component" value="Plasmid pPP1"/>
</dbReference>
<organism evidence="1 2">
    <name type="scientific">Persicobacter psychrovividus</name>
    <dbReference type="NCBI Taxonomy" id="387638"/>
    <lineage>
        <taxon>Bacteria</taxon>
        <taxon>Pseudomonadati</taxon>
        <taxon>Bacteroidota</taxon>
        <taxon>Cytophagia</taxon>
        <taxon>Cytophagales</taxon>
        <taxon>Persicobacteraceae</taxon>
        <taxon>Persicobacter</taxon>
    </lineage>
</organism>
<dbReference type="RefSeq" id="WP_338398340.1">
    <property type="nucleotide sequence ID" value="NZ_AP025293.1"/>
</dbReference>
<keyword evidence="1" id="KW-0614">Plasmid</keyword>
<sequence>MSIQNPFQQKYQAFLNSCTDQQIFEHYRAQDAENWHCKKEQQKQQQLLVTELIKRSGAPQISPQWHDHDQTLNF</sequence>
<evidence type="ECO:0000313" key="1">
    <source>
        <dbReference type="EMBL" id="BDD00478.1"/>
    </source>
</evidence>
<accession>A0ABN6LFJ1</accession>
<dbReference type="EMBL" id="AP025293">
    <property type="protein sequence ID" value="BDD00478.1"/>
    <property type="molecule type" value="Genomic_DNA"/>
</dbReference>